<organism evidence="10">
    <name type="scientific">Sheuella amnicola</name>
    <dbReference type="NCBI Taxonomy" id="2707330"/>
    <lineage>
        <taxon>Bacteria</taxon>
        <taxon>Pseudomonadati</taxon>
        <taxon>Pseudomonadota</taxon>
        <taxon>Betaproteobacteria</taxon>
        <taxon>Burkholderiales</taxon>
        <taxon>Alcaligenaceae</taxon>
        <taxon>Sheuella</taxon>
    </lineage>
</organism>
<dbReference type="InterPro" id="IPR011004">
    <property type="entry name" value="Trimer_LpxA-like_sf"/>
</dbReference>
<evidence type="ECO:0000256" key="7">
    <source>
        <dbReference type="HAMAP-Rule" id="MF_00523"/>
    </source>
</evidence>
<dbReference type="RefSeq" id="WP_163651190.1">
    <property type="nucleotide sequence ID" value="NZ_JAAGRN010000001.1"/>
</dbReference>
<dbReference type="SUPFAM" id="SSF51161">
    <property type="entry name" value="Trimeric LpxA-like enzymes"/>
    <property type="match status" value="1"/>
</dbReference>
<evidence type="ECO:0000256" key="1">
    <source>
        <dbReference type="ARBA" id="ARBA00022516"/>
    </source>
</evidence>
<dbReference type="Gene3D" id="3.40.1390.10">
    <property type="entry name" value="MurE/MurF, N-terminal domain"/>
    <property type="match status" value="1"/>
</dbReference>
<keyword evidence="2 7" id="KW-0441">Lipid A biosynthesis</keyword>
<dbReference type="Gene3D" id="2.160.10.10">
    <property type="entry name" value="Hexapeptide repeat proteins"/>
    <property type="match status" value="1"/>
</dbReference>
<comment type="caution">
    <text evidence="10">The sequence shown here is derived from an EMBL/GenBank/DDBJ whole genome shotgun (WGS) entry which is preliminary data.</text>
</comment>
<dbReference type="Pfam" id="PF14602">
    <property type="entry name" value="Hexapep_2"/>
    <property type="match status" value="1"/>
</dbReference>
<feature type="domain" description="Mannose-1-phosphate guanyltransferase C-terminal" evidence="9">
    <location>
        <begin position="125"/>
        <end position="205"/>
    </location>
</feature>
<dbReference type="NCBIfam" id="NF002060">
    <property type="entry name" value="PRK00892.1"/>
    <property type="match status" value="1"/>
</dbReference>
<feature type="active site" description="Proton acceptor" evidence="7">
    <location>
        <position position="267"/>
    </location>
</feature>
<evidence type="ECO:0000259" key="8">
    <source>
        <dbReference type="Pfam" id="PF04613"/>
    </source>
</evidence>
<protein>
    <recommendedName>
        <fullName evidence="7">UDP-3-O-acylglucosamine N-acyltransferase</fullName>
        <ecNumber evidence="7">2.3.1.191</ecNumber>
    </recommendedName>
</protein>
<dbReference type="UniPathway" id="UPA00973"/>
<dbReference type="PANTHER" id="PTHR43378">
    <property type="entry name" value="UDP-3-O-ACYLGLUCOSAMINE N-ACYLTRANSFERASE"/>
    <property type="match status" value="1"/>
</dbReference>
<dbReference type="InterPro" id="IPR020573">
    <property type="entry name" value="UDP_GlcNAc_AcTrfase_non-rep"/>
</dbReference>
<feature type="domain" description="UDP-3-O-[3-hydroxymyristoyl] glucosamine N-acyltransferase non-repeat region" evidence="8">
    <location>
        <begin position="38"/>
        <end position="111"/>
    </location>
</feature>
<keyword evidence="5 7" id="KW-0443">Lipid metabolism</keyword>
<evidence type="ECO:0000256" key="4">
    <source>
        <dbReference type="ARBA" id="ARBA00022737"/>
    </source>
</evidence>
<dbReference type="CDD" id="cd03352">
    <property type="entry name" value="LbH_LpxD"/>
    <property type="match status" value="1"/>
</dbReference>
<evidence type="ECO:0000256" key="6">
    <source>
        <dbReference type="ARBA" id="ARBA00023315"/>
    </source>
</evidence>
<dbReference type="NCBIfam" id="TIGR01853">
    <property type="entry name" value="lipid_A_lpxD"/>
    <property type="match status" value="1"/>
</dbReference>
<name>A0A6B2QYU4_9BURK</name>
<accession>A0A6B2QYU4</accession>
<dbReference type="EMBL" id="JAAGRN010000001">
    <property type="protein sequence ID" value="NDY81897.1"/>
    <property type="molecule type" value="Genomic_DNA"/>
</dbReference>
<dbReference type="GO" id="GO:0103118">
    <property type="term" value="F:UDP-3-O-[(3R)-3-hydroxyacyl]-glucosamine N-acyltransferase activity"/>
    <property type="evidence" value="ECO:0007669"/>
    <property type="project" value="UniProtKB-EC"/>
</dbReference>
<dbReference type="GO" id="GO:0009245">
    <property type="term" value="P:lipid A biosynthetic process"/>
    <property type="evidence" value="ECO:0007669"/>
    <property type="project" value="UniProtKB-UniRule"/>
</dbReference>
<dbReference type="InterPro" id="IPR007691">
    <property type="entry name" value="LpxD"/>
</dbReference>
<comment type="similarity">
    <text evidence="7">Belongs to the transferase hexapeptide repeat family. LpxD subfamily.</text>
</comment>
<keyword evidence="4 7" id="KW-0677">Repeat</keyword>
<evidence type="ECO:0000313" key="10">
    <source>
        <dbReference type="EMBL" id="NDY81897.1"/>
    </source>
</evidence>
<dbReference type="Pfam" id="PF25087">
    <property type="entry name" value="GMPPB_C"/>
    <property type="match status" value="1"/>
</dbReference>
<dbReference type="EC" id="2.3.1.191" evidence="7"/>
<evidence type="ECO:0000256" key="3">
    <source>
        <dbReference type="ARBA" id="ARBA00022679"/>
    </source>
</evidence>
<dbReference type="AlphaFoldDB" id="A0A6B2QYU4"/>
<comment type="subunit">
    <text evidence="7">Homotrimer.</text>
</comment>
<evidence type="ECO:0000256" key="2">
    <source>
        <dbReference type="ARBA" id="ARBA00022556"/>
    </source>
</evidence>
<keyword evidence="6 7" id="KW-0012">Acyltransferase</keyword>
<dbReference type="HAMAP" id="MF_00523">
    <property type="entry name" value="LpxD"/>
    <property type="match status" value="1"/>
</dbReference>
<dbReference type="GO" id="GO:0016410">
    <property type="term" value="F:N-acyltransferase activity"/>
    <property type="evidence" value="ECO:0007669"/>
    <property type="project" value="InterPro"/>
</dbReference>
<comment type="pathway">
    <text evidence="7">Bacterial outer membrane biogenesis; LPS lipid A biosynthesis.</text>
</comment>
<dbReference type="GO" id="GO:0016020">
    <property type="term" value="C:membrane"/>
    <property type="evidence" value="ECO:0007669"/>
    <property type="project" value="GOC"/>
</dbReference>
<evidence type="ECO:0000256" key="5">
    <source>
        <dbReference type="ARBA" id="ARBA00023098"/>
    </source>
</evidence>
<evidence type="ECO:0000259" key="9">
    <source>
        <dbReference type="Pfam" id="PF25087"/>
    </source>
</evidence>
<dbReference type="InterPro" id="IPR001451">
    <property type="entry name" value="Hexapep"/>
</dbReference>
<gene>
    <name evidence="7 10" type="primary">lpxD</name>
    <name evidence="10" type="ORF">G3I67_01510</name>
</gene>
<keyword evidence="3 7" id="KW-0808">Transferase</keyword>
<reference evidence="10" key="1">
    <citation type="submission" date="2020-02" db="EMBL/GenBank/DDBJ databases">
        <authorList>
            <person name="Chen W.-M."/>
        </authorList>
    </citation>
    <scope>NUCLEOTIDE SEQUENCE</scope>
    <source>
        <strain evidence="10">NBD-18</strain>
    </source>
</reference>
<comment type="function">
    <text evidence="7">Catalyzes the N-acylation of UDP-3-O-acylglucosamine using 3-hydroxyacyl-ACP as the acyl donor. Is involved in the biosynthesis of lipid A, a phosphorylated glycolipid that anchors the lipopolysaccharide to the outer membrane of the cell.</text>
</comment>
<sequence length="367" mass="38467">MPVLINPDRAPSLTELLKAIPGGLVLDVVEGIGQWQNPAIAGIGSLASAGSNEISFIVHPKYLDQLASTKACAVIVLPEIEEQLKNTSDPIPFSRVVCKHPYLLYARIAQWFDWAKQPARELSIHPTAVVDPSAEIAGNVTIGPYAVIGPNCKIGEMAQIGSGCVIGTGVEIGSSSLLHPRVTIYDGVKIGMRVIIHSGAVLGADGFGFAPDPTLAKGAWGKIPQLGGLIVGHDVEIGANTTVDRGALENTILEDGVKLDNQIMIGHNCRIGAHTAMAACVGVAGSTTIGSRCTIGGAAMISGHLTIGDDVHVSGGTAITANVSKPGRYTGVFPFSDHSDWQRNAAVLQQLSSLRKRLRSLERESDN</sequence>
<keyword evidence="1 7" id="KW-0444">Lipid biosynthesis</keyword>
<dbReference type="Pfam" id="PF04613">
    <property type="entry name" value="LpxD"/>
    <property type="match status" value="1"/>
</dbReference>
<comment type="catalytic activity">
    <reaction evidence="7">
        <text>a UDP-3-O-[(3R)-3-hydroxyacyl]-alpha-D-glucosamine + a (3R)-hydroxyacyl-[ACP] = a UDP-2-N,3-O-bis[(3R)-3-hydroxyacyl]-alpha-D-glucosamine + holo-[ACP] + H(+)</text>
        <dbReference type="Rhea" id="RHEA:53836"/>
        <dbReference type="Rhea" id="RHEA-COMP:9685"/>
        <dbReference type="Rhea" id="RHEA-COMP:9945"/>
        <dbReference type="ChEBI" id="CHEBI:15378"/>
        <dbReference type="ChEBI" id="CHEBI:64479"/>
        <dbReference type="ChEBI" id="CHEBI:78827"/>
        <dbReference type="ChEBI" id="CHEBI:137740"/>
        <dbReference type="ChEBI" id="CHEBI:137748"/>
        <dbReference type="EC" id="2.3.1.191"/>
    </reaction>
</comment>
<dbReference type="PANTHER" id="PTHR43378:SF2">
    <property type="entry name" value="UDP-3-O-ACYLGLUCOSAMINE N-ACYLTRANSFERASE 1, MITOCHONDRIAL-RELATED"/>
    <property type="match status" value="1"/>
</dbReference>
<proteinExistence type="inferred from homology"/>
<dbReference type="InterPro" id="IPR056729">
    <property type="entry name" value="GMPPB_C"/>
</dbReference>